<keyword evidence="3 7" id="KW-0548">Nucleotidyltransferase</keyword>
<keyword evidence="5 7" id="KW-0067">ATP-binding</keyword>
<dbReference type="EC" id="2.7.7.3" evidence="7"/>
<accession>A0A0E3S822</accession>
<comment type="catalytic activity">
    <reaction evidence="7">
        <text>(R)-4'-phosphopantetheine + ATP + H(+) = 3'-dephospho-CoA + diphosphate</text>
        <dbReference type="Rhea" id="RHEA:19801"/>
        <dbReference type="ChEBI" id="CHEBI:15378"/>
        <dbReference type="ChEBI" id="CHEBI:30616"/>
        <dbReference type="ChEBI" id="CHEBI:33019"/>
        <dbReference type="ChEBI" id="CHEBI:57328"/>
        <dbReference type="ChEBI" id="CHEBI:61723"/>
        <dbReference type="EC" id="2.7.7.3"/>
    </reaction>
</comment>
<evidence type="ECO:0000313" key="10">
    <source>
        <dbReference type="EMBL" id="AKB75632.1"/>
    </source>
</evidence>
<dbReference type="UniPathway" id="UPA00241"/>
<evidence type="ECO:0000256" key="5">
    <source>
        <dbReference type="ARBA" id="ARBA00022840"/>
    </source>
</evidence>
<dbReference type="NCBIfam" id="NF001985">
    <property type="entry name" value="PRK00777.1"/>
    <property type="match status" value="1"/>
</dbReference>
<feature type="domain" description="Cytidyltransferase-like" evidence="9">
    <location>
        <begin position="60"/>
        <end position="194"/>
    </location>
</feature>
<keyword evidence="11" id="KW-1185">Reference proteome</keyword>
<dbReference type="PATRIC" id="fig|1434111.4.peg.3159"/>
<dbReference type="NCBIfam" id="TIGR00125">
    <property type="entry name" value="cyt_tran_rel"/>
    <property type="match status" value="1"/>
</dbReference>
<evidence type="ECO:0000259" key="9">
    <source>
        <dbReference type="Pfam" id="PF01467"/>
    </source>
</evidence>
<comment type="function">
    <text evidence="7">Reversibly transfers an adenylyl group from ATP to 4'-phosphopantetheine, yielding dephospho-CoA (dPCoA) and pyrophosphate.</text>
</comment>
<dbReference type="KEGG" id="mls:MSLAZ_2371"/>
<proteinExistence type="inferred from homology"/>
<organism evidence="10 11">
    <name type="scientific">Methanosarcina lacustris Z-7289</name>
    <dbReference type="NCBI Taxonomy" id="1434111"/>
    <lineage>
        <taxon>Archaea</taxon>
        <taxon>Methanobacteriati</taxon>
        <taxon>Methanobacteriota</taxon>
        <taxon>Stenosarchaea group</taxon>
        <taxon>Methanomicrobia</taxon>
        <taxon>Methanosarcinales</taxon>
        <taxon>Methanosarcinaceae</taxon>
        <taxon>Methanosarcina</taxon>
    </lineage>
</organism>
<dbReference type="Gene3D" id="3.40.50.620">
    <property type="entry name" value="HUPs"/>
    <property type="match status" value="1"/>
</dbReference>
<keyword evidence="1 7" id="KW-0963">Cytoplasm</keyword>
<evidence type="ECO:0000313" key="11">
    <source>
        <dbReference type="Proteomes" id="UP000033072"/>
    </source>
</evidence>
<dbReference type="GO" id="GO:0005524">
    <property type="term" value="F:ATP binding"/>
    <property type="evidence" value="ECO:0007669"/>
    <property type="project" value="UniProtKB-KW"/>
</dbReference>
<evidence type="ECO:0000256" key="2">
    <source>
        <dbReference type="ARBA" id="ARBA00022679"/>
    </source>
</evidence>
<keyword evidence="6 7" id="KW-0173">Coenzyme A biosynthesis</keyword>
<dbReference type="GO" id="GO:0015937">
    <property type="term" value="P:coenzyme A biosynthetic process"/>
    <property type="evidence" value="ECO:0007669"/>
    <property type="project" value="UniProtKB-UniRule"/>
</dbReference>
<gene>
    <name evidence="7" type="primary">coaD</name>
    <name evidence="10" type="ORF">MSLAZ_2371</name>
</gene>
<dbReference type="HOGENOM" id="CLU_035272_5_0_2"/>
<evidence type="ECO:0000256" key="6">
    <source>
        <dbReference type="ARBA" id="ARBA00022993"/>
    </source>
</evidence>
<evidence type="ECO:0000256" key="8">
    <source>
        <dbReference type="SAM" id="MobiDB-lite"/>
    </source>
</evidence>
<sequence length="208" mass="23773">MLQNLAKRREKNRYFSDSYTFKRKGNNKRGKTAKSPGKPKKTKTSFYFSRLSPIMPKVALGGTFQYLHDGHARLIEKAFEIAGDGKVHIGLTSDEMLQKSHSVESYKIREKRLLGSLKKMEIPIQKYEVTRLNDPYGPTLEEDFDYIVVSPETYPVALKINCIRKEKGKSPLEIVYVEYVMAEDGVPISSTRIAKGEIDRHGRLKTEA</sequence>
<comment type="subcellular location">
    <subcellularLocation>
        <location evidence="7">Cytoplasm</location>
    </subcellularLocation>
</comment>
<comment type="similarity">
    <text evidence="7">Belongs to the eukaryotic CoaD family.</text>
</comment>
<dbReference type="HAMAP" id="MF_00647">
    <property type="entry name" value="PPAT_arch"/>
    <property type="match status" value="1"/>
</dbReference>
<name>A0A0E3S822_9EURY</name>
<dbReference type="GO" id="GO:0004595">
    <property type="term" value="F:pantetheine-phosphate adenylyltransferase activity"/>
    <property type="evidence" value="ECO:0007669"/>
    <property type="project" value="UniProtKB-UniRule"/>
</dbReference>
<dbReference type="InterPro" id="IPR014729">
    <property type="entry name" value="Rossmann-like_a/b/a_fold"/>
</dbReference>
<feature type="compositionally biased region" description="Basic residues" evidence="8">
    <location>
        <begin position="21"/>
        <end position="42"/>
    </location>
</feature>
<evidence type="ECO:0000256" key="4">
    <source>
        <dbReference type="ARBA" id="ARBA00022741"/>
    </source>
</evidence>
<dbReference type="EMBL" id="CP009515">
    <property type="protein sequence ID" value="AKB75632.1"/>
    <property type="molecule type" value="Genomic_DNA"/>
</dbReference>
<dbReference type="Pfam" id="PF01467">
    <property type="entry name" value="CTP_transf_like"/>
    <property type="match status" value="1"/>
</dbReference>
<keyword evidence="4 7" id="KW-0547">Nucleotide-binding</keyword>
<dbReference type="STRING" id="1434111.MSLAZ_2371"/>
<dbReference type="SUPFAM" id="SSF52374">
    <property type="entry name" value="Nucleotidylyl transferase"/>
    <property type="match status" value="1"/>
</dbReference>
<evidence type="ECO:0000256" key="1">
    <source>
        <dbReference type="ARBA" id="ARBA00022490"/>
    </source>
</evidence>
<comment type="pathway">
    <text evidence="7">Cofactor biosynthesis; coenzyme A biosynthesis.</text>
</comment>
<dbReference type="InterPro" id="IPR023540">
    <property type="entry name" value="PPAT_arch"/>
</dbReference>
<keyword evidence="2 7" id="KW-0808">Transferase</keyword>
<protein>
    <recommendedName>
        <fullName evidence="7">Phosphopantetheine adenylyltransferase</fullName>
        <ecNumber evidence="7">2.7.7.3</ecNumber>
    </recommendedName>
    <alternativeName>
        <fullName evidence="7">Dephospho-CoA pyrophosphorylase</fullName>
    </alternativeName>
    <alternativeName>
        <fullName evidence="7">Pantetheine-phosphate adenylyltransferase</fullName>
        <shortName evidence="7">PPAT</shortName>
    </alternativeName>
</protein>
<feature type="region of interest" description="Disordered" evidence="8">
    <location>
        <begin position="16"/>
        <end position="42"/>
    </location>
</feature>
<dbReference type="GO" id="GO:0005737">
    <property type="term" value="C:cytoplasm"/>
    <property type="evidence" value="ECO:0007669"/>
    <property type="project" value="UniProtKB-SubCell"/>
</dbReference>
<dbReference type="InterPro" id="IPR004821">
    <property type="entry name" value="Cyt_trans-like"/>
</dbReference>
<evidence type="ECO:0000256" key="7">
    <source>
        <dbReference type="HAMAP-Rule" id="MF_00647"/>
    </source>
</evidence>
<dbReference type="CDD" id="cd02164">
    <property type="entry name" value="PPAT_CoAS"/>
    <property type="match status" value="1"/>
</dbReference>
<evidence type="ECO:0000256" key="3">
    <source>
        <dbReference type="ARBA" id="ARBA00022695"/>
    </source>
</evidence>
<dbReference type="Proteomes" id="UP000033072">
    <property type="component" value="Chromosome"/>
</dbReference>
<reference evidence="10 11" key="1">
    <citation type="submission" date="2014-07" db="EMBL/GenBank/DDBJ databases">
        <title>Methanogenic archaea and the global carbon cycle.</title>
        <authorList>
            <person name="Henriksen J.R."/>
            <person name="Luke J."/>
            <person name="Reinhart S."/>
            <person name="Benedict M.N."/>
            <person name="Youngblut N.D."/>
            <person name="Metcalf M.E."/>
            <person name="Whitaker R.J."/>
            <person name="Metcalf W.W."/>
        </authorList>
    </citation>
    <scope>NUCLEOTIDE SEQUENCE [LARGE SCALE GENOMIC DNA]</scope>
    <source>
        <strain evidence="10 11">Z-7289</strain>
    </source>
</reference>
<dbReference type="AlphaFoldDB" id="A0A0E3S822"/>